<dbReference type="InParanoid" id="E5A5H3"/>
<evidence type="ECO:0000313" key="1">
    <source>
        <dbReference type="EMBL" id="CBX98871.1"/>
    </source>
</evidence>
<dbReference type="HOGENOM" id="CLU_2158892_0_0_1"/>
<gene>
    <name evidence="1" type="ORF">LEMA_P081100.1</name>
</gene>
<dbReference type="OrthoDB" id="10571276at2759"/>
<dbReference type="RefSeq" id="XP_003842350.1">
    <property type="nucleotide sequence ID" value="XM_003842302.1"/>
</dbReference>
<name>E5A5H3_LEPMJ</name>
<sequence>MPEKPLNVPGPTKLIGNITTFTTAPPTTTAPAKKNIWEGVPVGIKSSSSSVDATVDSNEGRFDAKSLETASTWATDWFLKPARKANEVREVARKLDGANMDNKDGGDRKQK</sequence>
<dbReference type="Proteomes" id="UP000002668">
    <property type="component" value="Genome"/>
</dbReference>
<dbReference type="AlphaFoldDB" id="E5A5H3"/>
<keyword evidence="2" id="KW-1185">Reference proteome</keyword>
<dbReference type="GeneID" id="13282350"/>
<reference evidence="2" key="1">
    <citation type="journal article" date="2011" name="Nat. Commun.">
        <title>Effector diversification within compartments of the Leptosphaeria maculans genome affected by Repeat-Induced Point mutations.</title>
        <authorList>
            <person name="Rouxel T."/>
            <person name="Grandaubert J."/>
            <person name="Hane J.K."/>
            <person name="Hoede C."/>
            <person name="van de Wouw A.P."/>
            <person name="Couloux A."/>
            <person name="Dominguez V."/>
            <person name="Anthouard V."/>
            <person name="Bally P."/>
            <person name="Bourras S."/>
            <person name="Cozijnsen A.J."/>
            <person name="Ciuffetti L.M."/>
            <person name="Degrave A."/>
            <person name="Dilmaghani A."/>
            <person name="Duret L."/>
            <person name="Fudal I."/>
            <person name="Goodwin S.B."/>
            <person name="Gout L."/>
            <person name="Glaser N."/>
            <person name="Linglin J."/>
            <person name="Kema G.H.J."/>
            <person name="Lapalu N."/>
            <person name="Lawrence C.B."/>
            <person name="May K."/>
            <person name="Meyer M."/>
            <person name="Ollivier B."/>
            <person name="Poulain J."/>
            <person name="Schoch C.L."/>
            <person name="Simon A."/>
            <person name="Spatafora J.W."/>
            <person name="Stachowiak A."/>
            <person name="Turgeon B.G."/>
            <person name="Tyler B.M."/>
            <person name="Vincent D."/>
            <person name="Weissenbach J."/>
            <person name="Amselem J."/>
            <person name="Quesneville H."/>
            <person name="Oliver R.P."/>
            <person name="Wincker P."/>
            <person name="Balesdent M.-H."/>
            <person name="Howlett B.J."/>
        </authorList>
    </citation>
    <scope>NUCLEOTIDE SEQUENCE [LARGE SCALE GENOMIC DNA]</scope>
    <source>
        <strain evidence="2">JN3 / isolate v23.1.3 / race Av1-4-5-6-7-8</strain>
    </source>
</reference>
<dbReference type="VEuPathDB" id="FungiDB:LEMA_P081100.1"/>
<dbReference type="EMBL" id="FP929134">
    <property type="protein sequence ID" value="CBX98871.1"/>
    <property type="molecule type" value="Genomic_DNA"/>
</dbReference>
<evidence type="ECO:0000313" key="2">
    <source>
        <dbReference type="Proteomes" id="UP000002668"/>
    </source>
</evidence>
<protein>
    <submittedName>
        <fullName evidence="1">Predicted protein</fullName>
    </submittedName>
</protein>
<proteinExistence type="predicted"/>
<organism evidence="2">
    <name type="scientific">Leptosphaeria maculans (strain JN3 / isolate v23.1.3 / race Av1-4-5-6-7-8)</name>
    <name type="common">Blackleg fungus</name>
    <name type="synonym">Phoma lingam</name>
    <dbReference type="NCBI Taxonomy" id="985895"/>
    <lineage>
        <taxon>Eukaryota</taxon>
        <taxon>Fungi</taxon>
        <taxon>Dikarya</taxon>
        <taxon>Ascomycota</taxon>
        <taxon>Pezizomycotina</taxon>
        <taxon>Dothideomycetes</taxon>
        <taxon>Pleosporomycetidae</taxon>
        <taxon>Pleosporales</taxon>
        <taxon>Pleosporineae</taxon>
        <taxon>Leptosphaeriaceae</taxon>
        <taxon>Plenodomus</taxon>
        <taxon>Plenodomus lingam/Leptosphaeria maculans species complex</taxon>
    </lineage>
</organism>
<accession>E5A5H3</accession>